<evidence type="ECO:0000256" key="1">
    <source>
        <dbReference type="ARBA" id="ARBA00022741"/>
    </source>
</evidence>
<dbReference type="CDD" id="cd01675">
    <property type="entry name" value="RNR_III"/>
    <property type="match status" value="1"/>
</dbReference>
<dbReference type="OrthoDB" id="9804622at2"/>
<protein>
    <submittedName>
        <fullName evidence="6">Anaerobic ribonucleoside-triphosphate reductase</fullName>
    </submittedName>
</protein>
<dbReference type="PANTHER" id="PTHR21075:SF0">
    <property type="entry name" value="ANAEROBIC RIBONUCLEOSIDE-TRIPHOSPHATE REDUCTASE"/>
    <property type="match status" value="1"/>
</dbReference>
<dbReference type="GO" id="GO:0005524">
    <property type="term" value="F:ATP binding"/>
    <property type="evidence" value="ECO:0007669"/>
    <property type="project" value="UniProtKB-UniRule"/>
</dbReference>
<dbReference type="GO" id="GO:0008998">
    <property type="term" value="F:ribonucleoside-triphosphate reductase (thioredoxin) activity"/>
    <property type="evidence" value="ECO:0007669"/>
    <property type="project" value="InterPro"/>
</dbReference>
<keyword evidence="4" id="KW-0175">Coiled coil</keyword>
<dbReference type="Gene3D" id="3.20.70.20">
    <property type="match status" value="1"/>
</dbReference>
<sequence length="676" mass="75718">MFAKIRKRDGREVAFDETKITDAIFRAAKAVGGEDRQTAMELTLEVLKMLKKKYNGHIFGVEEVQDMVEKVLIEAGHARTAKAYILYRHQRTRLRDAKSDLMDAVEEILEETNRENANVSNSPSAKMLQIASAASKKYYLTRLIPEEMSQAHARGDIHIHDLDFYGKTLTCIQIPLGRLLKEGFNTGHGYIRPPRRPTSATALAAIILQSSQNDMHGGQSFAFFDRDIAPFVEDATDNETYQAMEALIYNLNSMHSRAGAQVPFSSLNLGTETSEAARRVTRNLLLAYEAGLGRGENPIFPNIIFKLKEGINLNPGDPNYDLFQLAMKVAAKRLNPTFSFMDSSFNQEYGDQVGYMGCRTRVIANRRGPAVTDGRGNLSFTTINLPRIAIKAERNLDKFYRMLDETFDLTCRQLYHRYQVQAKLKVKDMPFVMGQGLYLGSQGLKPNDPIEDVIKHGTLSPGFIGLAEALVALTGKHHGQSEEVQALGLEIVSYLRRKADEASEQYDLNFTLLATPAESVSGRFAKIDRKEFGIIPGVTDKAYYTNSFHIPVSYPIDIFNKISLEGPYHKYCNAGHISYIEMASPPQHNPQAMEAIIKHMKASDMGYAAINFPVDYCTSCSVTGVINQDSCPRCESQEIRRVRRITGYLSTVDRFNDAKVAELNDRTVHSGFDPKG</sequence>
<evidence type="ECO:0000259" key="5">
    <source>
        <dbReference type="PROSITE" id="PS51161"/>
    </source>
</evidence>
<keyword evidence="2 3" id="KW-0067">ATP-binding</keyword>
<proteinExistence type="predicted"/>
<dbReference type="STRING" id="1833852.B0537_03900"/>
<dbReference type="AlphaFoldDB" id="A0A1S6IU52"/>
<evidence type="ECO:0000256" key="3">
    <source>
        <dbReference type="PROSITE-ProRule" id="PRU00492"/>
    </source>
</evidence>
<dbReference type="PANTHER" id="PTHR21075">
    <property type="entry name" value="ANAEROBIC RIBONUCLEOSIDE-TRIPHOSPHATE REDUCTASE"/>
    <property type="match status" value="1"/>
</dbReference>
<accession>A0A1S6IU52</accession>
<dbReference type="InterPro" id="IPR005144">
    <property type="entry name" value="ATP-cone_dom"/>
</dbReference>
<dbReference type="EMBL" id="CP019698">
    <property type="protein sequence ID" value="AQS58307.1"/>
    <property type="molecule type" value="Genomic_DNA"/>
</dbReference>
<reference evidence="6 7" key="1">
    <citation type="journal article" date="2016" name="Int. J. Syst. Evol. Microbiol.">
        <title>Desulfotomaculum ferrireducens sp. nov., a moderately thermophilic sulfate-reducing and dissimilatory Fe(III)-reducing bacterium isolated from compost.</title>
        <authorList>
            <person name="Yang G."/>
            <person name="Guo J."/>
            <person name="Zhuang L."/>
            <person name="Yuan Y."/>
            <person name="Zhou S."/>
        </authorList>
    </citation>
    <scope>NUCLEOTIDE SEQUENCE [LARGE SCALE GENOMIC DNA]</scope>
    <source>
        <strain evidence="6 7">GSS09</strain>
    </source>
</reference>
<dbReference type="NCBIfam" id="TIGR02487">
    <property type="entry name" value="NrdD"/>
    <property type="match status" value="1"/>
</dbReference>
<dbReference type="GO" id="GO:0004748">
    <property type="term" value="F:ribonucleoside-diphosphate reductase activity, thioredoxin disulfide as acceptor"/>
    <property type="evidence" value="ECO:0007669"/>
    <property type="project" value="TreeGrafter"/>
</dbReference>
<dbReference type="PROSITE" id="PS51161">
    <property type="entry name" value="ATP_CONE"/>
    <property type="match status" value="1"/>
</dbReference>
<dbReference type="Pfam" id="PF13597">
    <property type="entry name" value="NRDD"/>
    <property type="match status" value="1"/>
</dbReference>
<feature type="coiled-coil region" evidence="4">
    <location>
        <begin position="91"/>
        <end position="122"/>
    </location>
</feature>
<dbReference type="Proteomes" id="UP000189464">
    <property type="component" value="Chromosome"/>
</dbReference>
<keyword evidence="1 3" id="KW-0547">Nucleotide-binding</keyword>
<dbReference type="GO" id="GO:0006260">
    <property type="term" value="P:DNA replication"/>
    <property type="evidence" value="ECO:0007669"/>
    <property type="project" value="InterPro"/>
</dbReference>
<dbReference type="SUPFAM" id="SSF51998">
    <property type="entry name" value="PFL-like glycyl radical enzymes"/>
    <property type="match status" value="1"/>
</dbReference>
<organism evidence="6 7">
    <name type="scientific">Desulforamulus ferrireducens</name>
    <dbReference type="NCBI Taxonomy" id="1833852"/>
    <lineage>
        <taxon>Bacteria</taxon>
        <taxon>Bacillati</taxon>
        <taxon>Bacillota</taxon>
        <taxon>Clostridia</taxon>
        <taxon>Eubacteriales</taxon>
        <taxon>Peptococcaceae</taxon>
        <taxon>Desulforamulus</taxon>
    </lineage>
</organism>
<dbReference type="RefSeq" id="WP_077713271.1">
    <property type="nucleotide sequence ID" value="NZ_CP019698.1"/>
</dbReference>
<evidence type="ECO:0000313" key="7">
    <source>
        <dbReference type="Proteomes" id="UP000189464"/>
    </source>
</evidence>
<evidence type="ECO:0000256" key="2">
    <source>
        <dbReference type="ARBA" id="ARBA00022840"/>
    </source>
</evidence>
<evidence type="ECO:0000313" key="6">
    <source>
        <dbReference type="EMBL" id="AQS58307.1"/>
    </source>
</evidence>
<dbReference type="GO" id="GO:0031250">
    <property type="term" value="C:anaerobic ribonucleoside-triphosphate reductase complex"/>
    <property type="evidence" value="ECO:0007669"/>
    <property type="project" value="TreeGrafter"/>
</dbReference>
<feature type="domain" description="ATP-cone" evidence="5">
    <location>
        <begin position="3"/>
        <end position="95"/>
    </location>
</feature>
<keyword evidence="7" id="KW-1185">Reference proteome</keyword>
<dbReference type="InterPro" id="IPR012833">
    <property type="entry name" value="NrdD"/>
</dbReference>
<dbReference type="Pfam" id="PF03477">
    <property type="entry name" value="ATP-cone"/>
    <property type="match status" value="1"/>
</dbReference>
<gene>
    <name evidence="6" type="ORF">B0537_03900</name>
</gene>
<name>A0A1S6IU52_9FIRM</name>
<dbReference type="GO" id="GO:0009265">
    <property type="term" value="P:2'-deoxyribonucleotide biosynthetic process"/>
    <property type="evidence" value="ECO:0007669"/>
    <property type="project" value="TreeGrafter"/>
</dbReference>
<evidence type="ECO:0000256" key="4">
    <source>
        <dbReference type="SAM" id="Coils"/>
    </source>
</evidence>
<dbReference type="KEGG" id="dfg:B0537_03900"/>